<sequence>MGRASPWTVNQQLQREGLLDAPLFTCWTVVLSSKLLGRGMWRLVLIVAAVRVKITECYCWAVAFFFPSQLDPLEFASLPYCVFISKVLLPFGVECVNESMHSLTILCRSINQDIVAIKEKLQIDGSEDGSEEAEESEEESEADEIDVDDMLLRKMKKTKQKRRT</sequence>
<proteinExistence type="predicted"/>
<reference evidence="3" key="1">
    <citation type="journal article" date="2015" name="Proc. Natl. Acad. Sci. U.S.A.">
        <title>Genome sequencing of adzuki bean (Vigna angularis) provides insight into high starch and low fat accumulation and domestication.</title>
        <authorList>
            <person name="Yang K."/>
            <person name="Tian Z."/>
            <person name="Chen C."/>
            <person name="Luo L."/>
            <person name="Zhao B."/>
            <person name="Wang Z."/>
            <person name="Yu L."/>
            <person name="Li Y."/>
            <person name="Sun Y."/>
            <person name="Li W."/>
            <person name="Chen Y."/>
            <person name="Li Y."/>
            <person name="Zhang Y."/>
            <person name="Ai D."/>
            <person name="Zhao J."/>
            <person name="Shang C."/>
            <person name="Ma Y."/>
            <person name="Wu B."/>
            <person name="Wang M."/>
            <person name="Gao L."/>
            <person name="Sun D."/>
            <person name="Zhang P."/>
            <person name="Guo F."/>
            <person name="Wang W."/>
            <person name="Li Y."/>
            <person name="Wang J."/>
            <person name="Varshney R.K."/>
            <person name="Wang J."/>
            <person name="Ling H.Q."/>
            <person name="Wan P."/>
        </authorList>
    </citation>
    <scope>NUCLEOTIDE SEQUENCE</scope>
    <source>
        <strain evidence="3">cv. Jingnong 6</strain>
    </source>
</reference>
<feature type="region of interest" description="Disordered" evidence="1">
    <location>
        <begin position="122"/>
        <end position="164"/>
    </location>
</feature>
<organism evidence="2 3">
    <name type="scientific">Phaseolus angularis</name>
    <name type="common">Azuki bean</name>
    <name type="synonym">Vigna angularis</name>
    <dbReference type="NCBI Taxonomy" id="3914"/>
    <lineage>
        <taxon>Eukaryota</taxon>
        <taxon>Viridiplantae</taxon>
        <taxon>Streptophyta</taxon>
        <taxon>Embryophyta</taxon>
        <taxon>Tracheophyta</taxon>
        <taxon>Spermatophyta</taxon>
        <taxon>Magnoliopsida</taxon>
        <taxon>eudicotyledons</taxon>
        <taxon>Gunneridae</taxon>
        <taxon>Pentapetalae</taxon>
        <taxon>rosids</taxon>
        <taxon>fabids</taxon>
        <taxon>Fabales</taxon>
        <taxon>Fabaceae</taxon>
        <taxon>Papilionoideae</taxon>
        <taxon>50 kb inversion clade</taxon>
        <taxon>NPAAA clade</taxon>
        <taxon>indigoferoid/millettioid clade</taxon>
        <taxon>Phaseoleae</taxon>
        <taxon>Vigna</taxon>
    </lineage>
</organism>
<name>A0A0L9T4N8_PHAAN</name>
<accession>A0A0L9T4N8</accession>
<gene>
    <name evidence="2" type="ORF">LR48_Vigan115s001200</name>
</gene>
<dbReference type="AlphaFoldDB" id="A0A0L9T4N8"/>
<evidence type="ECO:0000313" key="2">
    <source>
        <dbReference type="EMBL" id="KOM25542.1"/>
    </source>
</evidence>
<feature type="compositionally biased region" description="Acidic residues" evidence="1">
    <location>
        <begin position="125"/>
        <end position="149"/>
    </location>
</feature>
<protein>
    <submittedName>
        <fullName evidence="2">Uncharacterized protein</fullName>
    </submittedName>
</protein>
<evidence type="ECO:0000313" key="3">
    <source>
        <dbReference type="Proteomes" id="UP000053144"/>
    </source>
</evidence>
<dbReference type="Proteomes" id="UP000053144">
    <property type="component" value="Unassembled WGS sequence"/>
</dbReference>
<evidence type="ECO:0000256" key="1">
    <source>
        <dbReference type="SAM" id="MobiDB-lite"/>
    </source>
</evidence>
<dbReference type="EMBL" id="KQ258269">
    <property type="protein sequence ID" value="KOM25542.1"/>
    <property type="molecule type" value="Genomic_DNA"/>
</dbReference>
<feature type="compositionally biased region" description="Basic residues" evidence="1">
    <location>
        <begin position="153"/>
        <end position="164"/>
    </location>
</feature>
<dbReference type="Gramene" id="KOM25542">
    <property type="protein sequence ID" value="KOM25542"/>
    <property type="gene ID" value="LR48_Vigan115s001200"/>
</dbReference>